<feature type="domain" description="Alpha/beta hydrolase fold-3" evidence="3">
    <location>
        <begin position="46"/>
        <end position="157"/>
    </location>
</feature>
<accession>A0ABZ1D3E0</accession>
<dbReference type="InterPro" id="IPR029058">
    <property type="entry name" value="AB_hydrolase_fold"/>
</dbReference>
<dbReference type="EMBL" id="CP141887">
    <property type="protein sequence ID" value="WRT68543.1"/>
    <property type="molecule type" value="Genomic_DNA"/>
</dbReference>
<dbReference type="GeneID" id="87957651"/>
<protein>
    <recommendedName>
        <fullName evidence="6">Alpha/beta hydrolase fold-3 domain-containing protein</fullName>
    </recommendedName>
</protein>
<sequence length="366" mass="41271">MTTPARHVPPCPKPFTDHIVTTIEGVDIPIRVFPGNDNVKGKKPWLFWIHGGGWVGGKHYIPNVWVHPSFHPLGIHIISVSYRLIPQVKLPDQFSDIQKTFEWCLTNLPLVLGEDQVDIDKYIVGGDSAGGHFSTLCGIKFNPRPSVVLDLYGVIDLSDKHYSTPTSSSSSPTNIDEDGNGEIKLPFNTPLAEIIEFSKELNPKNAVVTSAWTWELLPLMSKEQLELFWGTKYNPSENDKIRMDLNQYYTQNGTRIRALFGVDQVDDYSQEEYERLLIQWSPIHLIKDNYPPTVIMHGDNDVVVPIQESIDFADKLKGLGVDVESIWCEGGGHCFEQSMGSPQDPGWNEYIVPCIEFVKKHLSLSE</sequence>
<keyword evidence="5" id="KW-1185">Reference proteome</keyword>
<keyword evidence="1" id="KW-0378">Hydrolase</keyword>
<name>A0ABZ1D3E0_9TREE</name>
<dbReference type="Pfam" id="PF07859">
    <property type="entry name" value="Abhydrolase_3"/>
    <property type="match status" value="1"/>
</dbReference>
<evidence type="ECO:0000259" key="3">
    <source>
        <dbReference type="Pfam" id="PF07859"/>
    </source>
</evidence>
<evidence type="ECO:0008006" key="6">
    <source>
        <dbReference type="Google" id="ProtNLM"/>
    </source>
</evidence>
<evidence type="ECO:0000259" key="2">
    <source>
        <dbReference type="Pfam" id="PF00326"/>
    </source>
</evidence>
<dbReference type="Gene3D" id="3.40.50.1820">
    <property type="entry name" value="alpha/beta hydrolase"/>
    <property type="match status" value="1"/>
</dbReference>
<dbReference type="InterPro" id="IPR001375">
    <property type="entry name" value="Peptidase_S9_cat"/>
</dbReference>
<proteinExistence type="predicted"/>
<dbReference type="PANTHER" id="PTHR48081">
    <property type="entry name" value="AB HYDROLASE SUPERFAMILY PROTEIN C4A8.06C"/>
    <property type="match status" value="1"/>
</dbReference>
<dbReference type="Proteomes" id="UP001329825">
    <property type="component" value="Chromosome 7"/>
</dbReference>
<evidence type="ECO:0000256" key="1">
    <source>
        <dbReference type="ARBA" id="ARBA00022801"/>
    </source>
</evidence>
<reference evidence="4 5" key="1">
    <citation type="submission" date="2024-01" db="EMBL/GenBank/DDBJ databases">
        <title>Comparative genomics of Cryptococcus and Kwoniella reveals pathogenesis evolution and contrasting modes of karyotype evolution via chromosome fusion or intercentromeric recombination.</title>
        <authorList>
            <person name="Coelho M.A."/>
            <person name="David-Palma M."/>
            <person name="Shea T."/>
            <person name="Bowers K."/>
            <person name="McGinley-Smith S."/>
            <person name="Mohammad A.W."/>
            <person name="Gnirke A."/>
            <person name="Yurkov A.M."/>
            <person name="Nowrousian M."/>
            <person name="Sun S."/>
            <person name="Cuomo C.A."/>
            <person name="Heitman J."/>
        </authorList>
    </citation>
    <scope>NUCLEOTIDE SEQUENCE [LARGE SCALE GENOMIC DNA]</scope>
    <source>
        <strain evidence="4">CBS 11374</strain>
    </source>
</reference>
<dbReference type="SUPFAM" id="SSF53474">
    <property type="entry name" value="alpha/beta-Hydrolases"/>
    <property type="match status" value="1"/>
</dbReference>
<feature type="domain" description="Peptidase S9 prolyl oligopeptidase catalytic" evidence="2">
    <location>
        <begin position="259"/>
        <end position="337"/>
    </location>
</feature>
<evidence type="ECO:0000313" key="5">
    <source>
        <dbReference type="Proteomes" id="UP001329825"/>
    </source>
</evidence>
<dbReference type="Pfam" id="PF00326">
    <property type="entry name" value="Peptidase_S9"/>
    <property type="match status" value="1"/>
</dbReference>
<organism evidence="4 5">
    <name type="scientific">Kwoniella shivajii</name>
    <dbReference type="NCBI Taxonomy" id="564305"/>
    <lineage>
        <taxon>Eukaryota</taxon>
        <taxon>Fungi</taxon>
        <taxon>Dikarya</taxon>
        <taxon>Basidiomycota</taxon>
        <taxon>Agaricomycotina</taxon>
        <taxon>Tremellomycetes</taxon>
        <taxon>Tremellales</taxon>
        <taxon>Cryptococcaceae</taxon>
        <taxon>Kwoniella</taxon>
    </lineage>
</organism>
<gene>
    <name evidence="4" type="ORF">IL334_005520</name>
</gene>
<dbReference type="InterPro" id="IPR013094">
    <property type="entry name" value="AB_hydrolase_3"/>
</dbReference>
<evidence type="ECO:0000313" key="4">
    <source>
        <dbReference type="EMBL" id="WRT68543.1"/>
    </source>
</evidence>
<dbReference type="RefSeq" id="XP_062793283.1">
    <property type="nucleotide sequence ID" value="XM_062937232.1"/>
</dbReference>
<dbReference type="PANTHER" id="PTHR48081:SF3">
    <property type="entry name" value="ALPHA_BETA HYDROLASE FOLD-3 DOMAIN-CONTAINING PROTEIN"/>
    <property type="match status" value="1"/>
</dbReference>
<dbReference type="InterPro" id="IPR050300">
    <property type="entry name" value="GDXG_lipolytic_enzyme"/>
</dbReference>